<dbReference type="InterPro" id="IPR036291">
    <property type="entry name" value="NAD(P)-bd_dom_sf"/>
</dbReference>
<evidence type="ECO:0000256" key="1">
    <source>
        <dbReference type="ARBA" id="ARBA00009463"/>
    </source>
</evidence>
<feature type="domain" description="3-hydroxyacyl-CoA dehydrogenase NAD binding" evidence="4">
    <location>
        <begin position="3"/>
        <end position="177"/>
    </location>
</feature>
<dbReference type="InterPro" id="IPR006108">
    <property type="entry name" value="3HC_DH_C"/>
</dbReference>
<evidence type="ECO:0000313" key="6">
    <source>
        <dbReference type="Proteomes" id="UP000292120"/>
    </source>
</evidence>
<dbReference type="PANTHER" id="PTHR48075">
    <property type="entry name" value="3-HYDROXYACYL-COA DEHYDROGENASE FAMILY PROTEIN"/>
    <property type="match status" value="1"/>
</dbReference>
<keyword evidence="6" id="KW-1185">Reference proteome</keyword>
<sequence>MCITVIGGGLIGASWAALFLAHGHQVVVHDVAPDVELRVRQVLRQVQPSLEALGLSLDPETPRLRVEPTLASAVRLADWVQECGPERLGFKQQLWAEVESLCRADAVLASSSSGITASMQATRMRTPERMLIAHPFNPPHLIPLVELVPGKRTAPDILQRARVFYESLGKRVVVLRKEIPGFVANRIQAAVIRESVSLVRQGVVSAEDLDVAVTQSLGPRWAVGGPFLSAHLGGGPGGIQGFFRQFAGGLQLLWLHMRLRPVLLTRGAREALADEVLHSYGRDSIEVLSARRDAQQNAVLRALRPAAEPSSKLSSEESP</sequence>
<name>A0A4Q9GZ64_9BURK</name>
<evidence type="ECO:0000259" key="3">
    <source>
        <dbReference type="Pfam" id="PF00725"/>
    </source>
</evidence>
<gene>
    <name evidence="5" type="ORF">EYS42_07875</name>
</gene>
<dbReference type="InterPro" id="IPR008927">
    <property type="entry name" value="6-PGluconate_DH-like_C_sf"/>
</dbReference>
<dbReference type="Pfam" id="PF02737">
    <property type="entry name" value="3HCDH_N"/>
    <property type="match status" value="1"/>
</dbReference>
<proteinExistence type="inferred from homology"/>
<dbReference type="PROSITE" id="PS00067">
    <property type="entry name" value="3HCDH"/>
    <property type="match status" value="1"/>
</dbReference>
<comment type="similarity">
    <text evidence="1">Belongs to the 3-hydroxyacyl-CoA dehydrogenase family.</text>
</comment>
<dbReference type="InterPro" id="IPR006176">
    <property type="entry name" value="3-OHacyl-CoA_DH_NAD-bd"/>
</dbReference>
<dbReference type="PANTHER" id="PTHR48075:SF1">
    <property type="entry name" value="LAMBDA-CRYSTALLIN HOMOLOG"/>
    <property type="match status" value="1"/>
</dbReference>
<dbReference type="InterPro" id="IPR013328">
    <property type="entry name" value="6PGD_dom2"/>
</dbReference>
<dbReference type="GO" id="GO:0070403">
    <property type="term" value="F:NAD+ binding"/>
    <property type="evidence" value="ECO:0007669"/>
    <property type="project" value="InterPro"/>
</dbReference>
<accession>A0A4Q9GZ64</accession>
<dbReference type="SUPFAM" id="SSF51735">
    <property type="entry name" value="NAD(P)-binding Rossmann-fold domains"/>
    <property type="match status" value="1"/>
</dbReference>
<organism evidence="5 6">
    <name type="scientific">Aquabacterium lacunae</name>
    <dbReference type="NCBI Taxonomy" id="2528630"/>
    <lineage>
        <taxon>Bacteria</taxon>
        <taxon>Pseudomonadati</taxon>
        <taxon>Pseudomonadota</taxon>
        <taxon>Betaproteobacteria</taxon>
        <taxon>Burkholderiales</taxon>
        <taxon>Aquabacterium</taxon>
    </lineage>
</organism>
<protein>
    <submittedName>
        <fullName evidence="5">Hydroxylacyl-CoA dehydrogenase</fullName>
    </submittedName>
</protein>
<dbReference type="AlphaFoldDB" id="A0A4Q9GZ64"/>
<dbReference type="Gene3D" id="3.40.50.720">
    <property type="entry name" value="NAD(P)-binding Rossmann-like Domain"/>
    <property type="match status" value="1"/>
</dbReference>
<comment type="caution">
    <text evidence="5">The sequence shown here is derived from an EMBL/GenBank/DDBJ whole genome shotgun (WGS) entry which is preliminary data.</text>
</comment>
<feature type="domain" description="3-hydroxyacyl-CoA dehydrogenase C-terminal" evidence="3">
    <location>
        <begin position="181"/>
        <end position="246"/>
    </location>
</feature>
<dbReference type="Gene3D" id="1.10.1040.10">
    <property type="entry name" value="N-(1-d-carboxylethyl)-l-norvaline Dehydrogenase, domain 2"/>
    <property type="match status" value="1"/>
</dbReference>
<dbReference type="Proteomes" id="UP000292120">
    <property type="component" value="Unassembled WGS sequence"/>
</dbReference>
<dbReference type="OrthoDB" id="9803287at2"/>
<evidence type="ECO:0000256" key="2">
    <source>
        <dbReference type="ARBA" id="ARBA00023002"/>
    </source>
</evidence>
<dbReference type="InterPro" id="IPR006180">
    <property type="entry name" value="3-OHacyl-CoA_DH_CS"/>
</dbReference>
<dbReference type="SUPFAM" id="SSF48179">
    <property type="entry name" value="6-phosphogluconate dehydrogenase C-terminal domain-like"/>
    <property type="match status" value="1"/>
</dbReference>
<dbReference type="GO" id="GO:0050104">
    <property type="term" value="F:L-gulonate 3-dehydrogenase activity"/>
    <property type="evidence" value="ECO:0007669"/>
    <property type="project" value="TreeGrafter"/>
</dbReference>
<evidence type="ECO:0000259" key="4">
    <source>
        <dbReference type="Pfam" id="PF02737"/>
    </source>
</evidence>
<dbReference type="EMBL" id="SIXI01000003">
    <property type="protein sequence ID" value="TBO31525.1"/>
    <property type="molecule type" value="Genomic_DNA"/>
</dbReference>
<evidence type="ECO:0000313" key="5">
    <source>
        <dbReference type="EMBL" id="TBO31525.1"/>
    </source>
</evidence>
<dbReference type="GO" id="GO:0006631">
    <property type="term" value="P:fatty acid metabolic process"/>
    <property type="evidence" value="ECO:0007669"/>
    <property type="project" value="InterPro"/>
</dbReference>
<dbReference type="Pfam" id="PF00725">
    <property type="entry name" value="3HCDH"/>
    <property type="match status" value="1"/>
</dbReference>
<reference evidence="5 6" key="1">
    <citation type="submission" date="2019-02" db="EMBL/GenBank/DDBJ databases">
        <title>Aquabacterium sp. strain KMB7.</title>
        <authorList>
            <person name="Chen W.-M."/>
        </authorList>
    </citation>
    <scope>NUCLEOTIDE SEQUENCE [LARGE SCALE GENOMIC DNA]</scope>
    <source>
        <strain evidence="5 6">KMB7</strain>
    </source>
</reference>
<keyword evidence="2" id="KW-0560">Oxidoreductase</keyword>